<dbReference type="EMBL" id="CP022111">
    <property type="protein sequence ID" value="ASG22204.1"/>
    <property type="molecule type" value="Genomic_DNA"/>
</dbReference>
<keyword evidence="1" id="KW-1133">Transmembrane helix</keyword>
<gene>
    <name evidence="2" type="ORF">Y958_14655</name>
</gene>
<keyword evidence="1" id="KW-0812">Transmembrane</keyword>
<protein>
    <submittedName>
        <fullName evidence="2">Uncharacterized protein</fullName>
    </submittedName>
</protein>
<evidence type="ECO:0000313" key="3">
    <source>
        <dbReference type="Proteomes" id="UP000197153"/>
    </source>
</evidence>
<keyword evidence="1" id="KW-0472">Membrane</keyword>
<keyword evidence="3" id="KW-1185">Reference proteome</keyword>
<sequence>MKMRVDAKPADGKTYQPGMVLGIAVASLTFMACAVVFNTDLDVITPIRNRIRSQSTDYLMQHLVDRGAACRSMSIC</sequence>
<proteinExistence type="predicted"/>
<evidence type="ECO:0000313" key="2">
    <source>
        <dbReference type="EMBL" id="ASG22204.1"/>
    </source>
</evidence>
<organism evidence="2 3">
    <name type="scientific">Nitrospirillum viridazoti CBAmc</name>
    <dbReference type="NCBI Taxonomy" id="1441467"/>
    <lineage>
        <taxon>Bacteria</taxon>
        <taxon>Pseudomonadati</taxon>
        <taxon>Pseudomonadota</taxon>
        <taxon>Alphaproteobacteria</taxon>
        <taxon>Rhodospirillales</taxon>
        <taxon>Azospirillaceae</taxon>
        <taxon>Nitrospirillum</taxon>
        <taxon>Nitrospirillum viridazoti</taxon>
    </lineage>
</organism>
<reference evidence="2 3" key="1">
    <citation type="submission" date="2017-06" db="EMBL/GenBank/DDBJ databases">
        <title>Complete genome sequence of Nitrospirillum amazonense strain CBAmC, an endophytic nitrogen-fixing and plant growth-promoting bacterium, isolated from sugarcane.</title>
        <authorList>
            <person name="Schwab S."/>
            <person name="dos Santos Teixeira K.R."/>
            <person name="Simoes Araujo J.L."/>
            <person name="Soares Vidal M."/>
            <person name="Borges de Freitas H.R."/>
            <person name="Rivello Crivelaro A.L."/>
            <person name="Bueno de Camargo Nunes A."/>
            <person name="dos Santos C.M."/>
            <person name="Palmeira da Silva Rosa D."/>
            <person name="da Silva Padilha D."/>
            <person name="da Silva E."/>
            <person name="Araujo Terra L."/>
            <person name="Soares Mendes V."/>
            <person name="Farinelli L."/>
            <person name="Magalhaes Cruz L."/>
            <person name="Baldani J.I."/>
        </authorList>
    </citation>
    <scope>NUCLEOTIDE SEQUENCE [LARGE SCALE GENOMIC DNA]</scope>
    <source>
        <strain evidence="2 3">CBAmC</strain>
    </source>
</reference>
<name>A0A248JVF7_9PROT</name>
<dbReference type="KEGG" id="nao:Y958_14655"/>
<accession>A0A248JVF7</accession>
<evidence type="ECO:0000256" key="1">
    <source>
        <dbReference type="SAM" id="Phobius"/>
    </source>
</evidence>
<dbReference type="RefSeq" id="WP_145727924.1">
    <property type="nucleotide sequence ID" value="NZ_CP022111.1"/>
</dbReference>
<feature type="transmembrane region" description="Helical" evidence="1">
    <location>
        <begin position="20"/>
        <end position="41"/>
    </location>
</feature>
<dbReference type="Proteomes" id="UP000197153">
    <property type="component" value="Chromosome 2"/>
</dbReference>
<dbReference type="AlphaFoldDB" id="A0A248JVF7"/>
<dbReference type="PROSITE" id="PS51257">
    <property type="entry name" value="PROKAR_LIPOPROTEIN"/>
    <property type="match status" value="1"/>
</dbReference>